<evidence type="ECO:0000313" key="3">
    <source>
        <dbReference type="Proteomes" id="UP001249851"/>
    </source>
</evidence>
<sequence>MQKYVIAVCVLWLVATATVSFGWSICHQNCDTEYWDCLDLGSNEEQCGNVFSTCIETHGCNN</sequence>
<evidence type="ECO:0000313" key="2">
    <source>
        <dbReference type="EMBL" id="KAK2552140.1"/>
    </source>
</evidence>
<feature type="chain" id="PRO_5042140577" evidence="1">
    <location>
        <begin position="23"/>
        <end position="62"/>
    </location>
</feature>
<comment type="caution">
    <text evidence="2">The sequence shown here is derived from an EMBL/GenBank/DDBJ whole genome shotgun (WGS) entry which is preliminary data.</text>
</comment>
<gene>
    <name evidence="2" type="ORF">P5673_026897</name>
</gene>
<reference evidence="2" key="2">
    <citation type="journal article" date="2023" name="Science">
        <title>Genomic signatures of disease resistance in endangered staghorn corals.</title>
        <authorList>
            <person name="Vollmer S.V."/>
            <person name="Selwyn J.D."/>
            <person name="Despard B.A."/>
            <person name="Roesel C.L."/>
        </authorList>
    </citation>
    <scope>NUCLEOTIDE SEQUENCE</scope>
    <source>
        <tissue evidence="2">Whole Organism</tissue>
    </source>
</reference>
<dbReference type="Proteomes" id="UP001249851">
    <property type="component" value="Unassembled WGS sequence"/>
</dbReference>
<keyword evidence="3" id="KW-1185">Reference proteome</keyword>
<keyword evidence="1" id="KW-0732">Signal</keyword>
<evidence type="ECO:0000256" key="1">
    <source>
        <dbReference type="SAM" id="SignalP"/>
    </source>
</evidence>
<proteinExistence type="predicted"/>
<dbReference type="EMBL" id="JARQWQ010000090">
    <property type="protein sequence ID" value="KAK2552140.1"/>
    <property type="molecule type" value="Genomic_DNA"/>
</dbReference>
<feature type="signal peptide" evidence="1">
    <location>
        <begin position="1"/>
        <end position="22"/>
    </location>
</feature>
<name>A0AAD9UWH6_ACRCE</name>
<reference evidence="2" key="1">
    <citation type="journal article" date="2023" name="G3 (Bethesda)">
        <title>Whole genome assembly and annotation of the endangered Caribbean coral Acropora cervicornis.</title>
        <authorList>
            <person name="Selwyn J.D."/>
            <person name="Vollmer S.V."/>
        </authorList>
    </citation>
    <scope>NUCLEOTIDE SEQUENCE</scope>
    <source>
        <strain evidence="2">K2</strain>
    </source>
</reference>
<protein>
    <submittedName>
        <fullName evidence="2">Uncharacterized protein</fullName>
    </submittedName>
</protein>
<dbReference type="AlphaFoldDB" id="A0AAD9UWH6"/>
<organism evidence="2 3">
    <name type="scientific">Acropora cervicornis</name>
    <name type="common">Staghorn coral</name>
    <dbReference type="NCBI Taxonomy" id="6130"/>
    <lineage>
        <taxon>Eukaryota</taxon>
        <taxon>Metazoa</taxon>
        <taxon>Cnidaria</taxon>
        <taxon>Anthozoa</taxon>
        <taxon>Hexacorallia</taxon>
        <taxon>Scleractinia</taxon>
        <taxon>Astrocoeniina</taxon>
        <taxon>Acroporidae</taxon>
        <taxon>Acropora</taxon>
    </lineage>
</organism>
<accession>A0AAD9UWH6</accession>